<evidence type="ECO:0000256" key="1">
    <source>
        <dbReference type="ARBA" id="ARBA00006270"/>
    </source>
</evidence>
<keyword evidence="7" id="KW-1185">Reference proteome</keyword>
<evidence type="ECO:0000313" key="6">
    <source>
        <dbReference type="EMBL" id="KIY99964.1"/>
    </source>
</evidence>
<dbReference type="Gene3D" id="3.40.50.300">
    <property type="entry name" value="P-loop containing nucleotide triphosphate hydrolases"/>
    <property type="match status" value="1"/>
</dbReference>
<dbReference type="SMART" id="SM00173">
    <property type="entry name" value="RAS"/>
    <property type="match status" value="1"/>
</dbReference>
<organism evidence="6 7">
    <name type="scientific">Monoraphidium neglectum</name>
    <dbReference type="NCBI Taxonomy" id="145388"/>
    <lineage>
        <taxon>Eukaryota</taxon>
        <taxon>Viridiplantae</taxon>
        <taxon>Chlorophyta</taxon>
        <taxon>core chlorophytes</taxon>
        <taxon>Chlorophyceae</taxon>
        <taxon>CS clade</taxon>
        <taxon>Sphaeropleales</taxon>
        <taxon>Selenastraceae</taxon>
        <taxon>Monoraphidium</taxon>
    </lineage>
</organism>
<dbReference type="InterPro" id="IPR027417">
    <property type="entry name" value="P-loop_NTPase"/>
</dbReference>
<feature type="region of interest" description="Disordered" evidence="5">
    <location>
        <begin position="234"/>
        <end position="278"/>
    </location>
</feature>
<dbReference type="Proteomes" id="UP000054498">
    <property type="component" value="Unassembled WGS sequence"/>
</dbReference>
<dbReference type="STRING" id="145388.A0A0D2M9H1"/>
<dbReference type="InterPro" id="IPR050227">
    <property type="entry name" value="Rab"/>
</dbReference>
<evidence type="ECO:0000256" key="3">
    <source>
        <dbReference type="ARBA" id="ARBA00023134"/>
    </source>
</evidence>
<evidence type="ECO:0000313" key="7">
    <source>
        <dbReference type="Proteomes" id="UP000054498"/>
    </source>
</evidence>
<dbReference type="PRINTS" id="PR00449">
    <property type="entry name" value="RASTRNSFRMNG"/>
</dbReference>
<dbReference type="KEGG" id="mng:MNEG_7996"/>
<dbReference type="InterPro" id="IPR001806">
    <property type="entry name" value="Small_GTPase"/>
</dbReference>
<dbReference type="PROSITE" id="PS51419">
    <property type="entry name" value="RAB"/>
    <property type="match status" value="1"/>
</dbReference>
<dbReference type="NCBIfam" id="TIGR00231">
    <property type="entry name" value="small_GTP"/>
    <property type="match status" value="1"/>
</dbReference>
<dbReference type="RefSeq" id="XP_013898984.1">
    <property type="nucleotide sequence ID" value="XM_014043530.1"/>
</dbReference>
<dbReference type="FunFam" id="3.40.50.300:FF:001447">
    <property type="entry name" value="Ras-related protein Rab-1B"/>
    <property type="match status" value="1"/>
</dbReference>
<dbReference type="GO" id="GO:0005525">
    <property type="term" value="F:GTP binding"/>
    <property type="evidence" value="ECO:0007669"/>
    <property type="project" value="UniProtKB-KW"/>
</dbReference>
<evidence type="ECO:0000256" key="2">
    <source>
        <dbReference type="ARBA" id="ARBA00022741"/>
    </source>
</evidence>
<evidence type="ECO:0000256" key="5">
    <source>
        <dbReference type="SAM" id="MobiDB-lite"/>
    </source>
</evidence>
<dbReference type="AlphaFoldDB" id="A0A0D2M9H1"/>
<dbReference type="SMART" id="SM00175">
    <property type="entry name" value="RAB"/>
    <property type="match status" value="1"/>
</dbReference>
<dbReference type="PROSITE" id="PS51420">
    <property type="entry name" value="RHO"/>
    <property type="match status" value="1"/>
</dbReference>
<dbReference type="GeneID" id="25740872"/>
<dbReference type="InterPro" id="IPR005225">
    <property type="entry name" value="Small_GTP-bd"/>
</dbReference>
<accession>A0A0D2M9H1</accession>
<sequence length="291" mass="30902">MEDFEREIKVLVVGNGGVGKTSMIKRFCRRGAPAPRDRVPLDLMRAAGVFTEDYKKTIGVDFLEKALYVPALGEDVRLFCWDTAGQEEFDSITKTYYRGAGAAVIAFSTTDRASFDAVPSWRRKVTAECGDIAMALVQNKVDLLDRAVVSSEEAEEMARRLGLKFYRSCVKEGLNVTEVFSYLAELHDRKMAAGQIANRPAAQALAPAAAAGDASADGSAAARAAPAVIAEVVTPSGAPGGKSGESGKGWSGAAAAMPATVELQPSKRRGKKSLGQRVAKAATKAKSQCYS</sequence>
<dbReference type="PANTHER" id="PTHR47977">
    <property type="entry name" value="RAS-RELATED PROTEIN RAB"/>
    <property type="match status" value="1"/>
</dbReference>
<proteinExistence type="inferred from homology"/>
<dbReference type="Pfam" id="PF00071">
    <property type="entry name" value="Ras"/>
    <property type="match status" value="1"/>
</dbReference>
<feature type="compositionally biased region" description="Gly residues" evidence="5">
    <location>
        <begin position="238"/>
        <end position="250"/>
    </location>
</feature>
<evidence type="ECO:0000256" key="4">
    <source>
        <dbReference type="ARBA" id="ARBA00037868"/>
    </source>
</evidence>
<comment type="subcellular location">
    <subcellularLocation>
        <location evidence="4">Endomembrane system</location>
        <topology evidence="4">Lipid-anchor</topology>
    </subcellularLocation>
</comment>
<dbReference type="EMBL" id="KK101692">
    <property type="protein sequence ID" value="KIY99964.1"/>
    <property type="molecule type" value="Genomic_DNA"/>
</dbReference>
<name>A0A0D2M9H1_9CHLO</name>
<dbReference type="SUPFAM" id="SSF52540">
    <property type="entry name" value="P-loop containing nucleoside triphosphate hydrolases"/>
    <property type="match status" value="1"/>
</dbReference>
<dbReference type="GO" id="GO:0012505">
    <property type="term" value="C:endomembrane system"/>
    <property type="evidence" value="ECO:0007669"/>
    <property type="project" value="UniProtKB-SubCell"/>
</dbReference>
<dbReference type="PROSITE" id="PS51421">
    <property type="entry name" value="RAS"/>
    <property type="match status" value="1"/>
</dbReference>
<keyword evidence="2" id="KW-0547">Nucleotide-binding</keyword>
<dbReference type="GO" id="GO:0003924">
    <property type="term" value="F:GTPase activity"/>
    <property type="evidence" value="ECO:0007669"/>
    <property type="project" value="InterPro"/>
</dbReference>
<comment type="similarity">
    <text evidence="1">Belongs to the small GTPase superfamily. Rab family.</text>
</comment>
<dbReference type="OrthoDB" id="6585768at2759"/>
<reference evidence="6 7" key="1">
    <citation type="journal article" date="2013" name="BMC Genomics">
        <title>Reconstruction of the lipid metabolism for the microalga Monoraphidium neglectum from its genome sequence reveals characteristics suitable for biofuel production.</title>
        <authorList>
            <person name="Bogen C."/>
            <person name="Al-Dilaimi A."/>
            <person name="Albersmeier A."/>
            <person name="Wichmann J."/>
            <person name="Grundmann M."/>
            <person name="Rupp O."/>
            <person name="Lauersen K.J."/>
            <person name="Blifernez-Klassen O."/>
            <person name="Kalinowski J."/>
            <person name="Goesmann A."/>
            <person name="Mussgnug J.H."/>
            <person name="Kruse O."/>
        </authorList>
    </citation>
    <scope>NUCLEOTIDE SEQUENCE [LARGE SCALE GENOMIC DNA]</scope>
    <source>
        <strain evidence="6 7">SAG 48.87</strain>
    </source>
</reference>
<dbReference type="SMART" id="SM00174">
    <property type="entry name" value="RHO"/>
    <property type="match status" value="1"/>
</dbReference>
<protein>
    <submittedName>
        <fullName evidence="6">Ras-related protein Rab-23</fullName>
    </submittedName>
</protein>
<gene>
    <name evidence="6" type="ORF">MNEG_7996</name>
</gene>
<keyword evidence="3" id="KW-0342">GTP-binding</keyword>
<dbReference type="SMART" id="SM00176">
    <property type="entry name" value="RAN"/>
    <property type="match status" value="1"/>
</dbReference>